<dbReference type="AlphaFoldDB" id="V8GBF1"/>
<evidence type="ECO:0000256" key="1">
    <source>
        <dbReference type="SAM" id="SignalP"/>
    </source>
</evidence>
<gene>
    <name evidence="2" type="ORF">V757_00645</name>
</gene>
<sequence>MKRLFLVILASVSLSACVVNRDGYGAYSDDVVYSTGGAVIAEPTIAVVPRASVYYGTGGSFGINYEFPSSRFYHNYYDDYPFYAQRRLLNRHYYLRRMMERERYYERRHHRRHRHDD</sequence>
<protein>
    <recommendedName>
        <fullName evidence="4">Lipoprotein</fullName>
    </recommendedName>
</protein>
<dbReference type="PROSITE" id="PS51257">
    <property type="entry name" value="PROKAR_LIPOPROTEIN"/>
    <property type="match status" value="1"/>
</dbReference>
<comment type="caution">
    <text evidence="2">The sequence shown here is derived from an EMBL/GenBank/DDBJ whole genome shotgun (WGS) entry which is preliminary data.</text>
</comment>
<feature type="signal peptide" evidence="1">
    <location>
        <begin position="1"/>
        <end position="21"/>
    </location>
</feature>
<keyword evidence="1" id="KW-0732">Signal</keyword>
<feature type="chain" id="PRO_5004769345" description="Lipoprotein" evidence="1">
    <location>
        <begin position="22"/>
        <end position="117"/>
    </location>
</feature>
<name>V8GBF1_9BURK</name>
<dbReference type="RefSeq" id="WP_023948849.1">
    <property type="nucleotide sequence ID" value="NZ_AYSV01000004.1"/>
</dbReference>
<keyword evidence="3" id="KW-1185">Reference proteome</keyword>
<dbReference type="Proteomes" id="UP000018766">
    <property type="component" value="Unassembled WGS sequence"/>
</dbReference>
<evidence type="ECO:0000313" key="2">
    <source>
        <dbReference type="EMBL" id="ETD73058.1"/>
    </source>
</evidence>
<proteinExistence type="predicted"/>
<dbReference type="EMBL" id="AYSV01000004">
    <property type="protein sequence ID" value="ETD73058.1"/>
    <property type="molecule type" value="Genomic_DNA"/>
</dbReference>
<accession>V8GBF1</accession>
<organism evidence="2 3">
    <name type="scientific">Pelistega indica</name>
    <dbReference type="NCBI Taxonomy" id="1414851"/>
    <lineage>
        <taxon>Bacteria</taxon>
        <taxon>Pseudomonadati</taxon>
        <taxon>Pseudomonadota</taxon>
        <taxon>Betaproteobacteria</taxon>
        <taxon>Burkholderiales</taxon>
        <taxon>Alcaligenaceae</taxon>
        <taxon>Pelistega</taxon>
    </lineage>
</organism>
<evidence type="ECO:0000313" key="3">
    <source>
        <dbReference type="Proteomes" id="UP000018766"/>
    </source>
</evidence>
<reference evidence="2 3" key="1">
    <citation type="submission" date="2013-11" db="EMBL/GenBank/DDBJ databases">
        <title>Genomic analysis of Pelistega sp. HM-7.</title>
        <authorList>
            <person name="Kumbhare S.V."/>
            <person name="Shetty S.A."/>
            <person name="Sharma O."/>
            <person name="Dhotre D.P."/>
        </authorList>
    </citation>
    <scope>NUCLEOTIDE SEQUENCE [LARGE SCALE GENOMIC DNA]</scope>
    <source>
        <strain evidence="2 3">HM-7</strain>
    </source>
</reference>
<evidence type="ECO:0008006" key="4">
    <source>
        <dbReference type="Google" id="ProtNLM"/>
    </source>
</evidence>